<name>A0A367E8C4_9ACTN</name>
<dbReference type="AlphaFoldDB" id="A0A367E8C4"/>
<protein>
    <submittedName>
        <fullName evidence="2">Uncharacterized protein</fullName>
    </submittedName>
</protein>
<proteinExistence type="predicted"/>
<gene>
    <name evidence="2" type="ORF">DQ392_29395</name>
</gene>
<keyword evidence="3" id="KW-1185">Reference proteome</keyword>
<accession>A0A367E8C4</accession>
<organism evidence="2 3">
    <name type="scientific">Streptomyces reniochalinae</name>
    <dbReference type="NCBI Taxonomy" id="2250578"/>
    <lineage>
        <taxon>Bacteria</taxon>
        <taxon>Bacillati</taxon>
        <taxon>Actinomycetota</taxon>
        <taxon>Actinomycetes</taxon>
        <taxon>Kitasatosporales</taxon>
        <taxon>Streptomycetaceae</taxon>
        <taxon>Streptomyces</taxon>
    </lineage>
</organism>
<feature type="chain" id="PRO_5017082793" evidence="1">
    <location>
        <begin position="26"/>
        <end position="108"/>
    </location>
</feature>
<comment type="caution">
    <text evidence="2">The sequence shown here is derived from an EMBL/GenBank/DDBJ whole genome shotgun (WGS) entry which is preliminary data.</text>
</comment>
<reference evidence="2 3" key="1">
    <citation type="submission" date="2018-06" db="EMBL/GenBank/DDBJ databases">
        <title>Streptomyces reniochalinae sp. nov. and Streptomyces diacarnus sp. nov. from marine sponges.</title>
        <authorList>
            <person name="Li L."/>
        </authorList>
    </citation>
    <scope>NUCLEOTIDE SEQUENCE [LARGE SCALE GENOMIC DNA]</scope>
    <source>
        <strain evidence="2 3">LHW50302</strain>
    </source>
</reference>
<evidence type="ECO:0000313" key="2">
    <source>
        <dbReference type="EMBL" id="RCG14029.1"/>
    </source>
</evidence>
<feature type="signal peptide" evidence="1">
    <location>
        <begin position="1"/>
        <end position="25"/>
    </location>
</feature>
<evidence type="ECO:0000313" key="3">
    <source>
        <dbReference type="Proteomes" id="UP000253507"/>
    </source>
</evidence>
<dbReference type="OrthoDB" id="3872885at2"/>
<evidence type="ECO:0000256" key="1">
    <source>
        <dbReference type="SAM" id="SignalP"/>
    </source>
</evidence>
<sequence length="108" mass="10668">MKRVLAATLMAGAATVVPLAGTASAADAPPVSADNVLDCNTKTTGRQGWAACRNNTSQSVAFRVTVVCGRGFDGAGNWVTLNPGATGTSGFECGSASTGAGSASWEEG</sequence>
<dbReference type="EMBL" id="QOIM01000045">
    <property type="protein sequence ID" value="RCG14029.1"/>
    <property type="molecule type" value="Genomic_DNA"/>
</dbReference>
<dbReference type="RefSeq" id="WP_114018761.1">
    <property type="nucleotide sequence ID" value="NZ_QOIM01000045.1"/>
</dbReference>
<keyword evidence="1" id="KW-0732">Signal</keyword>
<dbReference type="Proteomes" id="UP000253507">
    <property type="component" value="Unassembled WGS sequence"/>
</dbReference>